<feature type="compositionally biased region" description="Basic and acidic residues" evidence="4">
    <location>
        <begin position="120"/>
        <end position="194"/>
    </location>
</feature>
<feature type="compositionally biased region" description="Basic and acidic residues" evidence="4">
    <location>
        <begin position="374"/>
        <end position="418"/>
    </location>
</feature>
<gene>
    <name evidence="5" type="ORF">GH714_040103</name>
</gene>
<accession>A0A6A6MPB5</accession>
<feature type="region of interest" description="Disordered" evidence="4">
    <location>
        <begin position="1"/>
        <end position="660"/>
    </location>
</feature>
<evidence type="ECO:0008006" key="7">
    <source>
        <dbReference type="Google" id="ProtNLM"/>
    </source>
</evidence>
<evidence type="ECO:0000313" key="6">
    <source>
        <dbReference type="Proteomes" id="UP000467840"/>
    </source>
</evidence>
<dbReference type="SUPFAM" id="SSF53335">
    <property type="entry name" value="S-adenosyl-L-methionine-dependent methyltransferases"/>
    <property type="match status" value="1"/>
</dbReference>
<keyword evidence="2" id="KW-0539">Nucleus</keyword>
<feature type="compositionally biased region" description="Basic and acidic residues" evidence="4">
    <location>
        <begin position="322"/>
        <end position="332"/>
    </location>
</feature>
<feature type="region of interest" description="Disordered" evidence="4">
    <location>
        <begin position="728"/>
        <end position="782"/>
    </location>
</feature>
<proteinExistence type="inferred from homology"/>
<dbReference type="PANTHER" id="PTHR13107:SF0">
    <property type="entry name" value="N6-ADENOSINE-METHYLTRANSFERASE NON-CATALYTIC SUBUNIT"/>
    <property type="match status" value="1"/>
</dbReference>
<sequence length="1179" mass="131930">MDSPEQSRSYVKRDTEDNSDVKSDRAGDDEDWEGSDRRHRSSKSRKLSNEDAEGLDGSGRRRSSGGDRNESHKRSGGGSSRAGSDDDYETRKELRLKQIKKKYEESSLEKLSSWYQDGEFENRQVAEKSGRKGRSRADESERRNMTSKISEHESSRSGTKSKEERFHDGEHEKSRDRDSRYSDRRESSRDKAHGSTELGRTSRRRWDESDAGKKAEESHHEKANIRSVRSSDSKYENSKDSSASARNETGESKSRGLDSNNEKGVKANNREETRADGERNNSKSRSEALEEDDKGSPITREDRSGRQKSEKHRQQRTSTSRDAVESRERSSNADDDGNIWVRDKSAREVGHSSRSRTPERSARRHQESQYSEIEYERSSDIRMKDLERDGLRDDRSKGRDDSWSDRNRDRESSKDSWKRRQTTFNDRESKDGDVFYDRGRDWEPRHARERIDNEKHHGRSRGEAVKTSSNFGISNENYDVIEIQTKPLDYGRTDSGSKFARRTELGQQSDGKSAPNVEEWAHIRDERARRHELYGYGSTPSAEDKKEWYTDDGASMQDPSSGRDEVDYQAGKGRGQRGAMSGRGAAGQSSSGGSHETGSFSRAPPLGIKGSRVGRGGRGRPTGRDNQQVPLPIMGSPFGPMGVLPPGPMQPLGPSMSPAPGPPISPGVFIPPFSSPVVWPGARGVEMNMLAMPPALSPVPPGPSAPRFPPNMGTPPPNPAMFFNQAGPGRGMPPNMSGPGFNAAGPIGRGTPPDKSSGGWVPPRNNGPPGKAPSRGEQNDYSQNFVDTGMRPQNFIRELELTNVVEDYPKLRELIQKKDEIVAKSASAPMYLKCDLHEFELSPEFFGTKFDVILVDPPWEEYVHRAPGVADHTEYWTFEDILNLKIEAITDTPSFIFLWVGDGVGLEQGRQCLKKWGFRRCEDICWVKTNKTNATPGLRHDSHTLFQHSKEHCLMGIKGTVRRSTDGHIIHANIDTDVIIAEEPPYGSTQKPEDMYRIIEHFSLGRRRLELFGEDHNIRSGWLTVGKGLSSSNFNAEAYVRNFADKDGKVWQGGGGRNPPPEAPHLVMTTPEIESLRPKSPVKNQQQQQSTSISLTTANSSNRRAAGNSPQNPSTISLNQEGSSSNPSTPAPWASPTEGFRGREIGNMNLEDKHFDMYGYGQANGEYLDFESHRPMNLL</sequence>
<dbReference type="AlphaFoldDB" id="A0A6A6MPB5"/>
<organism evidence="5 6">
    <name type="scientific">Hevea brasiliensis</name>
    <name type="common">Para rubber tree</name>
    <name type="synonym">Siphonia brasiliensis</name>
    <dbReference type="NCBI Taxonomy" id="3981"/>
    <lineage>
        <taxon>Eukaryota</taxon>
        <taxon>Viridiplantae</taxon>
        <taxon>Streptophyta</taxon>
        <taxon>Embryophyta</taxon>
        <taxon>Tracheophyta</taxon>
        <taxon>Spermatophyta</taxon>
        <taxon>Magnoliopsida</taxon>
        <taxon>eudicotyledons</taxon>
        <taxon>Gunneridae</taxon>
        <taxon>Pentapetalae</taxon>
        <taxon>rosids</taxon>
        <taxon>fabids</taxon>
        <taxon>Malpighiales</taxon>
        <taxon>Euphorbiaceae</taxon>
        <taxon>Crotonoideae</taxon>
        <taxon>Micrandreae</taxon>
        <taxon>Hevea</taxon>
    </lineage>
</organism>
<dbReference type="GO" id="GO:0008168">
    <property type="term" value="F:methyltransferase activity"/>
    <property type="evidence" value="ECO:0007669"/>
    <property type="project" value="InterPro"/>
</dbReference>
<feature type="compositionally biased region" description="Basic residues" evidence="4">
    <location>
        <begin position="37"/>
        <end position="46"/>
    </location>
</feature>
<dbReference type="PROSITE" id="PS51143">
    <property type="entry name" value="MT_A70"/>
    <property type="match status" value="1"/>
</dbReference>
<comment type="subcellular location">
    <subcellularLocation>
        <location evidence="1">Nucleus</location>
    </subcellularLocation>
</comment>
<keyword evidence="6" id="KW-1185">Reference proteome</keyword>
<feature type="compositionally biased region" description="Pro residues" evidence="4">
    <location>
        <begin position="643"/>
        <end position="660"/>
    </location>
</feature>
<feature type="compositionally biased region" description="Polar residues" evidence="4">
    <location>
        <begin position="1090"/>
        <end position="1128"/>
    </location>
</feature>
<dbReference type="GO" id="GO:0036396">
    <property type="term" value="C:RNA N6-methyladenosine methyltransferase complex"/>
    <property type="evidence" value="ECO:0007669"/>
    <property type="project" value="TreeGrafter"/>
</dbReference>
<dbReference type="InterPro" id="IPR002052">
    <property type="entry name" value="DNA_methylase_N6_adenine_CS"/>
</dbReference>
<dbReference type="InterPro" id="IPR029063">
    <property type="entry name" value="SAM-dependent_MTases_sf"/>
</dbReference>
<feature type="region of interest" description="Disordered" evidence="4">
    <location>
        <begin position="1075"/>
        <end position="1144"/>
    </location>
</feature>
<feature type="compositionally biased region" description="Basic and acidic residues" evidence="4">
    <location>
        <begin position="89"/>
        <end position="108"/>
    </location>
</feature>
<feature type="compositionally biased region" description="Basic and acidic residues" evidence="4">
    <location>
        <begin position="248"/>
        <end position="288"/>
    </location>
</feature>
<protein>
    <recommendedName>
        <fullName evidence="7">Methyltransferase-like protein 1</fullName>
    </recommendedName>
</protein>
<dbReference type="EMBL" id="JAAGAX010000005">
    <property type="protein sequence ID" value="KAF2315591.1"/>
    <property type="molecule type" value="Genomic_DNA"/>
</dbReference>
<feature type="compositionally biased region" description="Polar residues" evidence="4">
    <location>
        <begin position="466"/>
        <end position="477"/>
    </location>
</feature>
<dbReference type="GO" id="GO:0032259">
    <property type="term" value="P:methylation"/>
    <property type="evidence" value="ECO:0007669"/>
    <property type="project" value="InterPro"/>
</dbReference>
<comment type="similarity">
    <text evidence="3">Belongs to the MT-A70-like family.</text>
</comment>
<feature type="compositionally biased region" description="Basic and acidic residues" evidence="4">
    <location>
        <begin position="64"/>
        <end position="73"/>
    </location>
</feature>
<feature type="compositionally biased region" description="Low complexity" evidence="4">
    <location>
        <begin position="577"/>
        <end position="594"/>
    </location>
</feature>
<feature type="compositionally biased region" description="Basic and acidic residues" evidence="4">
    <location>
        <begin position="11"/>
        <end position="26"/>
    </location>
</feature>
<evidence type="ECO:0000256" key="2">
    <source>
        <dbReference type="ARBA" id="ARBA00023242"/>
    </source>
</evidence>
<dbReference type="GO" id="GO:0005634">
    <property type="term" value="C:nucleus"/>
    <property type="evidence" value="ECO:0007669"/>
    <property type="project" value="UniProtKB-SubCell"/>
</dbReference>
<dbReference type="PROSITE" id="PS51592">
    <property type="entry name" value="SAM_MTA70L_2"/>
    <property type="match status" value="1"/>
</dbReference>
<reference evidence="5 6" key="1">
    <citation type="journal article" date="2020" name="Mol. Plant">
        <title>The Chromosome-Based Rubber Tree Genome Provides New Insights into Spurge Genome Evolution and Rubber Biosynthesis.</title>
        <authorList>
            <person name="Liu J."/>
            <person name="Shi C."/>
            <person name="Shi C.C."/>
            <person name="Li W."/>
            <person name="Zhang Q.J."/>
            <person name="Zhang Y."/>
            <person name="Li K."/>
            <person name="Lu H.F."/>
            <person name="Shi C."/>
            <person name="Zhu S.T."/>
            <person name="Xiao Z.Y."/>
            <person name="Nan H."/>
            <person name="Yue Y."/>
            <person name="Zhu X.G."/>
            <person name="Wu Y."/>
            <person name="Hong X.N."/>
            <person name="Fan G.Y."/>
            <person name="Tong Y."/>
            <person name="Zhang D."/>
            <person name="Mao C.L."/>
            <person name="Liu Y.L."/>
            <person name="Hao S.J."/>
            <person name="Liu W.Q."/>
            <person name="Lv M.Q."/>
            <person name="Zhang H.B."/>
            <person name="Liu Y."/>
            <person name="Hu-Tang G.R."/>
            <person name="Wang J.P."/>
            <person name="Wang J.H."/>
            <person name="Sun Y.H."/>
            <person name="Ni S.B."/>
            <person name="Chen W.B."/>
            <person name="Zhang X.C."/>
            <person name="Jiao Y.N."/>
            <person name="Eichler E.E."/>
            <person name="Li G.H."/>
            <person name="Liu X."/>
            <person name="Gao L.Z."/>
        </authorList>
    </citation>
    <scope>NUCLEOTIDE SEQUENCE [LARGE SCALE GENOMIC DNA]</scope>
    <source>
        <strain evidence="6">cv. GT1</strain>
        <tissue evidence="5">Leaf</tissue>
    </source>
</reference>
<feature type="compositionally biased region" description="Basic and acidic residues" evidence="4">
    <location>
        <begin position="204"/>
        <end position="239"/>
    </location>
</feature>
<evidence type="ECO:0000256" key="3">
    <source>
        <dbReference type="PROSITE-ProRule" id="PRU00489"/>
    </source>
</evidence>
<feature type="compositionally biased region" description="Basic and acidic residues" evidence="4">
    <location>
        <begin position="341"/>
        <end position="367"/>
    </location>
</feature>
<dbReference type="InterPro" id="IPR045123">
    <property type="entry name" value="METTL14-like"/>
</dbReference>
<name>A0A6A6MPB5_HEVBR</name>
<dbReference type="Pfam" id="PF05063">
    <property type="entry name" value="MT-A70"/>
    <property type="match status" value="1"/>
</dbReference>
<evidence type="ECO:0000256" key="1">
    <source>
        <dbReference type="ARBA" id="ARBA00004123"/>
    </source>
</evidence>
<dbReference type="PROSITE" id="PS00092">
    <property type="entry name" value="N6_MTASE"/>
    <property type="match status" value="1"/>
</dbReference>
<feature type="compositionally biased region" description="Basic and acidic residues" evidence="4">
    <location>
        <begin position="519"/>
        <end position="533"/>
    </location>
</feature>
<dbReference type="GO" id="GO:0003729">
    <property type="term" value="F:mRNA binding"/>
    <property type="evidence" value="ECO:0007669"/>
    <property type="project" value="TreeGrafter"/>
</dbReference>
<comment type="caution">
    <text evidence="5">The sequence shown here is derived from an EMBL/GenBank/DDBJ whole genome shotgun (WGS) entry which is preliminary data.</text>
</comment>
<feature type="compositionally biased region" description="Basic and acidic residues" evidence="4">
    <location>
        <begin position="299"/>
        <end position="308"/>
    </location>
</feature>
<evidence type="ECO:0000313" key="5">
    <source>
        <dbReference type="EMBL" id="KAF2315591.1"/>
    </source>
</evidence>
<feature type="compositionally biased region" description="Basic and acidic residues" evidence="4">
    <location>
        <begin position="425"/>
        <end position="464"/>
    </location>
</feature>
<dbReference type="PANTHER" id="PTHR13107">
    <property type="entry name" value="N6-ADENOSINE-METHYLTRANSFERASE NON-CATALYTIC SUBUNIT"/>
    <property type="match status" value="1"/>
</dbReference>
<dbReference type="Proteomes" id="UP000467840">
    <property type="component" value="Chromosome 15"/>
</dbReference>
<dbReference type="InterPro" id="IPR007757">
    <property type="entry name" value="MT-A70-like"/>
</dbReference>
<evidence type="ECO:0000256" key="4">
    <source>
        <dbReference type="SAM" id="MobiDB-lite"/>
    </source>
</evidence>